<dbReference type="CTD" id="9941700"/>
<feature type="compositionally biased region" description="Polar residues" evidence="1">
    <location>
        <begin position="538"/>
        <end position="547"/>
    </location>
</feature>
<organism evidence="3">
    <name type="scientific">Loa loa</name>
    <name type="common">Eye worm</name>
    <name type="synonym">Filaria loa</name>
    <dbReference type="NCBI Taxonomy" id="7209"/>
    <lineage>
        <taxon>Eukaryota</taxon>
        <taxon>Metazoa</taxon>
        <taxon>Ecdysozoa</taxon>
        <taxon>Nematoda</taxon>
        <taxon>Chromadorea</taxon>
        <taxon>Rhabditida</taxon>
        <taxon>Spirurina</taxon>
        <taxon>Spiruromorpha</taxon>
        <taxon>Filarioidea</taxon>
        <taxon>Onchocercidae</taxon>
        <taxon>Loa</taxon>
    </lineage>
</organism>
<feature type="region of interest" description="Disordered" evidence="1">
    <location>
        <begin position="517"/>
        <end position="657"/>
    </location>
</feature>
<feature type="transmembrane region" description="Helical" evidence="2">
    <location>
        <begin position="151"/>
        <end position="177"/>
    </location>
</feature>
<dbReference type="RefSeq" id="XP_020306962.1">
    <property type="nucleotide sequence ID" value="XM_020449507.1"/>
</dbReference>
<feature type="transmembrane region" description="Helical" evidence="2">
    <location>
        <begin position="113"/>
        <end position="131"/>
    </location>
</feature>
<dbReference type="OMA" id="ISAVIEW"/>
<feature type="compositionally biased region" description="Basic and acidic residues" evidence="1">
    <location>
        <begin position="633"/>
        <end position="657"/>
    </location>
</feature>
<accession>A0A1S0ULC2</accession>
<dbReference type="EMBL" id="JH712088">
    <property type="protein sequence ID" value="EJD76148.1"/>
    <property type="molecule type" value="Genomic_DNA"/>
</dbReference>
<keyword evidence="2" id="KW-0472">Membrane</keyword>
<evidence type="ECO:0000313" key="3">
    <source>
        <dbReference type="EMBL" id="EJD76148.1"/>
    </source>
</evidence>
<dbReference type="GeneID" id="9941700"/>
<feature type="compositionally biased region" description="Basic and acidic residues" evidence="1">
    <location>
        <begin position="548"/>
        <end position="559"/>
    </location>
</feature>
<proteinExistence type="predicted"/>
<name>A0A1S0ULC2_LOALO</name>
<sequence>MEIVGNGCCAIKSFISAVIEWRSAATAPYLMFINSAFWWSVFYLDKETQLRLLVSYAAGIFGWDILLSSTYDRSILFHILTWPSRSVIRTTSVIMALYSAQFLYWTEFEKACWTAYSAVALLMINPVWLYYQVPQKINECLHKVFVTTKYVTQITVISPLCFFYRILEYIVMLRWLIAILEKAKKELLRIKTAVRNTYVSTVAKLCAGKNAVLNVTKSTLFNIKDLISCTVYEFRIALRSGILYSIMTIWNGVVYTITSTKSGIVFVITFLEDGILSGYLALKNGFIGGILRLKNCLITGLYRSNDVFYYSIVITKNYIHYALAAIQNSISNFFSVVVRWIKTEIVKPVRRVFRAVIQFLQYWLCAHWWPNLRSWFILHVVLRLQLLFNYFCFGIIYAFCGYWINPFIAFLSRYFRRFYTYFQQSVLTPVEIWIRRQIDKALIYLKQLLQNLAIRACAHLYRILLQPIIDILYKKYKVCEDYLLIYYLGPVCQVFVDHIPKKSPFCDDTDTELADLLPPGFSSEESDIEETSDKPSLPSRSLSPFTETTEKKPKAHPKDPAPSVCSDELISTAYKVQKDKQKHSSSTSSPSESVVSSSAQNASDDADPQNLDALDFESEDRRPQVELLSGDVKIQKTEDSGDGRSKDRKQDVDQKKMERVEICGAGQVSVRQVSVIAALAGGLDDNFEVLDK</sequence>
<dbReference type="OrthoDB" id="5872298at2759"/>
<reference evidence="3" key="1">
    <citation type="submission" date="2012-04" db="EMBL/GenBank/DDBJ databases">
        <title>The Genome Sequence of Loa loa.</title>
        <authorList>
            <consortium name="The Broad Institute Genome Sequencing Platform"/>
            <consortium name="Broad Institute Genome Sequencing Center for Infectious Disease"/>
            <person name="Nutman T.B."/>
            <person name="Fink D.L."/>
            <person name="Russ C."/>
            <person name="Young S."/>
            <person name="Zeng Q."/>
            <person name="Gargeya S."/>
            <person name="Alvarado L."/>
            <person name="Berlin A."/>
            <person name="Chapman S.B."/>
            <person name="Chen Z."/>
            <person name="Freedman E."/>
            <person name="Gellesch M."/>
            <person name="Goldberg J."/>
            <person name="Griggs A."/>
            <person name="Gujja S."/>
            <person name="Heilman E.R."/>
            <person name="Heiman D."/>
            <person name="Howarth C."/>
            <person name="Mehta T."/>
            <person name="Neiman D."/>
            <person name="Pearson M."/>
            <person name="Roberts A."/>
            <person name="Saif S."/>
            <person name="Shea T."/>
            <person name="Shenoy N."/>
            <person name="Sisk P."/>
            <person name="Stolte C."/>
            <person name="Sykes S."/>
            <person name="White J."/>
            <person name="Yandava C."/>
            <person name="Haas B."/>
            <person name="Henn M.R."/>
            <person name="Nusbaum C."/>
            <person name="Birren B."/>
        </authorList>
    </citation>
    <scope>NUCLEOTIDE SEQUENCE [LARGE SCALE GENOMIC DNA]</scope>
</reference>
<keyword evidence="2" id="KW-1133">Transmembrane helix</keyword>
<evidence type="ECO:0000256" key="1">
    <source>
        <dbReference type="SAM" id="MobiDB-lite"/>
    </source>
</evidence>
<feature type="transmembrane region" description="Helical" evidence="2">
    <location>
        <begin position="87"/>
        <end position="106"/>
    </location>
</feature>
<feature type="transmembrane region" description="Helical" evidence="2">
    <location>
        <begin position="26"/>
        <end position="43"/>
    </location>
</feature>
<gene>
    <name evidence="3" type="ORF">LOAG_16849</name>
</gene>
<feature type="transmembrane region" description="Helical" evidence="2">
    <location>
        <begin position="50"/>
        <end position="67"/>
    </location>
</feature>
<evidence type="ECO:0000256" key="2">
    <source>
        <dbReference type="SAM" id="Phobius"/>
    </source>
</evidence>
<keyword evidence="2" id="KW-0812">Transmembrane</keyword>
<protein>
    <submittedName>
        <fullName evidence="3">Uncharacterized protein</fullName>
    </submittedName>
</protein>
<dbReference type="FunCoup" id="A0A1S0ULC2">
    <property type="interactions" value="206"/>
</dbReference>
<dbReference type="AlphaFoldDB" id="A0A1S0ULC2"/>
<feature type="compositionally biased region" description="Low complexity" evidence="1">
    <location>
        <begin position="584"/>
        <end position="598"/>
    </location>
</feature>
<feature type="transmembrane region" description="Helical" evidence="2">
    <location>
        <begin position="390"/>
        <end position="411"/>
    </location>
</feature>
<dbReference type="KEGG" id="loa:LOAG_16849"/>
<dbReference type="InParanoid" id="A0A1S0ULC2"/>